<protein>
    <recommendedName>
        <fullName evidence="2">FecR protein domain-containing protein</fullName>
    </recommendedName>
</protein>
<sequence>MKKVLWGTQLQALMCMGAFVTSMAYAQEACDGDPLVNVPRKVQSVVKGGHVHKVKHVRAPNPTLISQHGGVLLTDANGKSRPLFDDSGQLTTIKNGDTVQTLGDGFTSIRSSDGSRLVIPSNSTVYMKRISQTPIQIELKQGRVENYVADSSKSTAKNKTKTSYQIRTPAVTLSVRGTQFRVQYSEGENVARTAISDGLVAAQRPSVCAAATLLERGDGALVSQQGIKKVPMLPAPDLSGLSPVVRGYDMGFKLPAMGKAVQYHVQAAYDEQFLSVVQEGYSKTPDVKLNHLDSGFYFVRFSAIDANGIEGFASSDHFLYQPDTPY</sequence>
<dbReference type="RefSeq" id="WP_114562264.1">
    <property type="nucleotide sequence ID" value="NZ_CP031124.1"/>
</dbReference>
<dbReference type="PANTHER" id="PTHR38731:SF1">
    <property type="entry name" value="FECR PROTEIN DOMAIN-CONTAINING PROTEIN"/>
    <property type="match status" value="1"/>
</dbReference>
<dbReference type="Pfam" id="PF04773">
    <property type="entry name" value="FecR"/>
    <property type="match status" value="1"/>
</dbReference>
<organism evidence="3 4">
    <name type="scientific">Ephemeroptericola cinctiostellae</name>
    <dbReference type="NCBI Taxonomy" id="2268024"/>
    <lineage>
        <taxon>Bacteria</taxon>
        <taxon>Pseudomonadati</taxon>
        <taxon>Pseudomonadota</taxon>
        <taxon>Betaproteobacteria</taxon>
        <taxon>Burkholderiales</taxon>
        <taxon>Burkholderiaceae</taxon>
        <taxon>Ephemeroptericola</taxon>
    </lineage>
</organism>
<gene>
    <name evidence="3" type="ORF">DTO96_100740</name>
</gene>
<dbReference type="InterPro" id="IPR006860">
    <property type="entry name" value="FecR"/>
</dbReference>
<proteinExistence type="predicted"/>
<evidence type="ECO:0000313" key="4">
    <source>
        <dbReference type="Proteomes" id="UP000252182"/>
    </source>
</evidence>
<accession>A0A345D9I5</accession>
<feature type="chain" id="PRO_5016740278" description="FecR protein domain-containing protein" evidence="1">
    <location>
        <begin position="27"/>
        <end position="326"/>
    </location>
</feature>
<dbReference type="OrthoDB" id="9813091at2"/>
<evidence type="ECO:0000256" key="1">
    <source>
        <dbReference type="SAM" id="SignalP"/>
    </source>
</evidence>
<reference evidence="4" key="1">
    <citation type="submission" date="2018-07" db="EMBL/GenBank/DDBJ databases">
        <authorList>
            <person name="Kim H."/>
        </authorList>
    </citation>
    <scope>NUCLEOTIDE SEQUENCE [LARGE SCALE GENOMIC DNA]</scope>
    <source>
        <strain evidence="4">F02</strain>
    </source>
</reference>
<feature type="signal peptide" evidence="1">
    <location>
        <begin position="1"/>
        <end position="26"/>
    </location>
</feature>
<name>A0A345D9I5_9BURK</name>
<feature type="domain" description="FecR protein" evidence="2">
    <location>
        <begin position="97"/>
        <end position="199"/>
    </location>
</feature>
<dbReference type="KEGG" id="hyf:DTO96_100740"/>
<keyword evidence="1" id="KW-0732">Signal</keyword>
<dbReference type="Gene3D" id="2.60.120.1440">
    <property type="match status" value="1"/>
</dbReference>
<dbReference type="EMBL" id="CP031124">
    <property type="protein sequence ID" value="AXF85023.1"/>
    <property type="molecule type" value="Genomic_DNA"/>
</dbReference>
<dbReference type="AlphaFoldDB" id="A0A345D9I5"/>
<keyword evidence="4" id="KW-1185">Reference proteome</keyword>
<evidence type="ECO:0000313" key="3">
    <source>
        <dbReference type="EMBL" id="AXF85023.1"/>
    </source>
</evidence>
<dbReference type="Proteomes" id="UP000252182">
    <property type="component" value="Chromosome"/>
</dbReference>
<evidence type="ECO:0000259" key="2">
    <source>
        <dbReference type="Pfam" id="PF04773"/>
    </source>
</evidence>
<dbReference type="PANTHER" id="PTHR38731">
    <property type="entry name" value="LIPL45-RELATED LIPOPROTEIN-RELATED"/>
    <property type="match status" value="1"/>
</dbReference>